<feature type="transmembrane region" description="Helical" evidence="15">
    <location>
        <begin position="696"/>
        <end position="715"/>
    </location>
</feature>
<feature type="transmembrane region" description="Helical" evidence="15">
    <location>
        <begin position="170"/>
        <end position="188"/>
    </location>
</feature>
<evidence type="ECO:0000256" key="1">
    <source>
        <dbReference type="ARBA" id="ARBA00004651"/>
    </source>
</evidence>
<dbReference type="SUPFAM" id="SSF56784">
    <property type="entry name" value="HAD-like"/>
    <property type="match status" value="1"/>
</dbReference>
<dbReference type="InterPro" id="IPR036412">
    <property type="entry name" value="HAD-like_sf"/>
</dbReference>
<dbReference type="PROSITE" id="PS00154">
    <property type="entry name" value="ATPASE_E1_E2"/>
    <property type="match status" value="1"/>
</dbReference>
<dbReference type="PANTHER" id="PTHR43520:SF5">
    <property type="entry name" value="CATION-TRANSPORTING P-TYPE ATPASE-RELATED"/>
    <property type="match status" value="1"/>
</dbReference>
<dbReference type="InterPro" id="IPR044492">
    <property type="entry name" value="P_typ_ATPase_HD_dom"/>
</dbReference>
<gene>
    <name evidence="17" type="ORF">K4G57_03510</name>
</gene>
<dbReference type="InterPro" id="IPR023214">
    <property type="entry name" value="HAD_sf"/>
</dbReference>
<evidence type="ECO:0000256" key="4">
    <source>
        <dbReference type="ARBA" id="ARBA00022475"/>
    </source>
</evidence>
<comment type="subcellular location">
    <subcellularLocation>
        <location evidence="1">Cell membrane</location>
        <topology evidence="1">Multi-pass membrane protein</topology>
    </subcellularLocation>
</comment>
<dbReference type="EMBL" id="JAIGYQ010000003">
    <property type="protein sequence ID" value="MBX7490536.1"/>
    <property type="molecule type" value="Genomic_DNA"/>
</dbReference>
<dbReference type="Gene3D" id="3.40.50.1000">
    <property type="entry name" value="HAD superfamily/HAD-like"/>
    <property type="match status" value="1"/>
</dbReference>
<comment type="similarity">
    <text evidence="2 15">Belongs to the cation transport ATPase (P-type) (TC 3.A.3) family. Type IB subfamily.</text>
</comment>
<dbReference type="InterPro" id="IPR023298">
    <property type="entry name" value="ATPase_P-typ_TM_dom_sf"/>
</dbReference>
<dbReference type="PROSITE" id="PS50846">
    <property type="entry name" value="HMA_2"/>
    <property type="match status" value="1"/>
</dbReference>
<evidence type="ECO:0000256" key="11">
    <source>
        <dbReference type="ARBA" id="ARBA00022967"/>
    </source>
</evidence>
<dbReference type="Gene3D" id="2.70.150.10">
    <property type="entry name" value="Calcium-transporting ATPase, cytoplasmic transduction domain A"/>
    <property type="match status" value="1"/>
</dbReference>
<dbReference type="SFLD" id="SFLDS00003">
    <property type="entry name" value="Haloacid_Dehalogenase"/>
    <property type="match status" value="1"/>
</dbReference>
<keyword evidence="11" id="KW-1278">Translocase</keyword>
<evidence type="ECO:0000256" key="5">
    <source>
        <dbReference type="ARBA" id="ARBA00022553"/>
    </source>
</evidence>
<keyword evidence="8 15" id="KW-0547">Nucleotide-binding</keyword>
<evidence type="ECO:0000256" key="6">
    <source>
        <dbReference type="ARBA" id="ARBA00022692"/>
    </source>
</evidence>
<protein>
    <submittedName>
        <fullName evidence="17">Cation-translocating P-type ATPase</fullName>
    </submittedName>
</protein>
<dbReference type="InterPro" id="IPR006121">
    <property type="entry name" value="HMA_dom"/>
</dbReference>
<keyword evidence="18" id="KW-1185">Reference proteome</keyword>
<dbReference type="NCBIfam" id="TIGR01494">
    <property type="entry name" value="ATPase_P-type"/>
    <property type="match status" value="1"/>
</dbReference>
<dbReference type="PRINTS" id="PR00119">
    <property type="entry name" value="CATATPASE"/>
</dbReference>
<evidence type="ECO:0000256" key="10">
    <source>
        <dbReference type="ARBA" id="ARBA00022842"/>
    </source>
</evidence>
<evidence type="ECO:0000259" key="16">
    <source>
        <dbReference type="PROSITE" id="PS50846"/>
    </source>
</evidence>
<dbReference type="InterPro" id="IPR036163">
    <property type="entry name" value="HMA_dom_sf"/>
</dbReference>
<keyword evidence="7 15" id="KW-0479">Metal-binding</keyword>
<dbReference type="SUPFAM" id="SSF81653">
    <property type="entry name" value="Calcium ATPase, transduction domain A"/>
    <property type="match status" value="1"/>
</dbReference>
<keyword evidence="5" id="KW-0597">Phosphoprotein</keyword>
<keyword evidence="4 15" id="KW-1003">Cell membrane</keyword>
<reference evidence="17 18" key="1">
    <citation type="submission" date="2021-08" db="EMBL/GenBank/DDBJ databases">
        <title>Helicobacter spp. isolated from feces of Anatolian Ground Squirrel (Spermophilus xanthoprymnus) in Turkey.</title>
        <authorList>
            <person name="Aydin F."/>
            <person name="Abay S."/>
            <person name="Kayman T."/>
            <person name="Karakaya E."/>
            <person name="Saticioglu I.B."/>
        </authorList>
    </citation>
    <scope>NUCLEOTIDE SEQUENCE [LARGE SCALE GENOMIC DNA]</scope>
    <source>
        <strain evidence="17 18">Faydin-H70</strain>
    </source>
</reference>
<evidence type="ECO:0000256" key="3">
    <source>
        <dbReference type="ARBA" id="ARBA00022448"/>
    </source>
</evidence>
<evidence type="ECO:0000313" key="17">
    <source>
        <dbReference type="EMBL" id="MBX7490536.1"/>
    </source>
</evidence>
<dbReference type="CDD" id="cd00371">
    <property type="entry name" value="HMA"/>
    <property type="match status" value="1"/>
</dbReference>
<feature type="transmembrane region" description="Helical" evidence="15">
    <location>
        <begin position="367"/>
        <end position="397"/>
    </location>
</feature>
<proteinExistence type="inferred from homology"/>
<feature type="transmembrane region" description="Helical" evidence="15">
    <location>
        <begin position="111"/>
        <end position="130"/>
    </location>
</feature>
<keyword evidence="13" id="KW-0406">Ion transport</keyword>
<dbReference type="Proteomes" id="UP000700059">
    <property type="component" value="Unassembled WGS sequence"/>
</dbReference>
<keyword evidence="3" id="KW-0813">Transport</keyword>
<dbReference type="RefSeq" id="WP_221531792.1">
    <property type="nucleotide sequence ID" value="NZ_JAIGYP010000003.1"/>
</dbReference>
<dbReference type="InterPro" id="IPR008250">
    <property type="entry name" value="ATPase_P-typ_transduc_dom_A_sf"/>
</dbReference>
<dbReference type="SUPFAM" id="SSF81665">
    <property type="entry name" value="Calcium ATPase, transmembrane domain M"/>
    <property type="match status" value="1"/>
</dbReference>
<dbReference type="InterPro" id="IPR027256">
    <property type="entry name" value="P-typ_ATPase_IB"/>
</dbReference>
<keyword evidence="10" id="KW-0460">Magnesium</keyword>
<evidence type="ECO:0000256" key="15">
    <source>
        <dbReference type="RuleBase" id="RU362081"/>
    </source>
</evidence>
<dbReference type="Gene3D" id="3.30.70.100">
    <property type="match status" value="1"/>
</dbReference>
<sequence length="727" mass="78321">MDKVKLNISGMHCSACSASIEKNLQKIPAITNIKINAISGRAKIAFDGTKISAEEIIDLITSYGFPASFDDSKAEEIAYIKNLKQRLLVAIPLFLGIFVLHMGGFHSVWSGVLQLLLASVVQFYCGYPFYKGAKSFLKTKSADMNVLIALGTSVAYVYSVYLFALGESGFYFEGSSAVICFVLVGEYLKSSAKKKASDGVAMLASILPTQARLVELESKTDSATKLNLQSATQENIRWIAIDAIKKGDVCLVLSGEKIPLDGVVLSGKAEVSSAHINGEELPKVIECGAEVVGGSLVLNGELEIRANKDANAFFVYEMLDLLELSQSQKPPIGRLADKIASVFVPSVVLISVLAFAIWLVLGKDLAFALSIAASVLVISCPCALGLATPLAIVCASVRAKSLEILIKTPNIYEKAQEIKTIVFDKTGTLTKGEIAVKECKVLTQKGEEFVKSVAKTLQQNNPHPIAKAILEFAKDSVTLPLNAREYEIAKGVKGEINGEKYYFGQLEWVESCTKVSIKKGENAIALASESEILALFYLQDSIKESARATINALKKRGIVPIILSGDNTQSVEKVAKELGITEFFASISPLQKAEIVAELAKKGNVCFVGDGINDALALKEASFGISFIEATQLAQEVGDVLLLKNNLWGIVEVFDLSSATLHNIKENLFFAYVYNIVLIPIAAGVLYPWLGIVMQPAFAGAAMALSSLSVVGNALRISKIRLEKCEK</sequence>
<organism evidence="17 18">
    <name type="scientific">Helicobacter turcicus</name>
    <dbReference type="NCBI Taxonomy" id="2867412"/>
    <lineage>
        <taxon>Bacteria</taxon>
        <taxon>Pseudomonadati</taxon>
        <taxon>Campylobacterota</taxon>
        <taxon>Epsilonproteobacteria</taxon>
        <taxon>Campylobacterales</taxon>
        <taxon>Helicobacteraceae</taxon>
        <taxon>Helicobacter</taxon>
    </lineage>
</organism>
<keyword evidence="9 15" id="KW-0067">ATP-binding</keyword>
<dbReference type="PRINTS" id="PR00943">
    <property type="entry name" value="CUATPASE"/>
</dbReference>
<evidence type="ECO:0000256" key="7">
    <source>
        <dbReference type="ARBA" id="ARBA00022723"/>
    </source>
</evidence>
<evidence type="ECO:0000313" key="18">
    <source>
        <dbReference type="Proteomes" id="UP000700059"/>
    </source>
</evidence>
<dbReference type="InterPro" id="IPR059000">
    <property type="entry name" value="ATPase_P-type_domA"/>
</dbReference>
<dbReference type="NCBIfam" id="TIGR01511">
    <property type="entry name" value="ATPase-IB1_Cu"/>
    <property type="match status" value="1"/>
</dbReference>
<accession>A0ABS7JMC4</accession>
<feature type="transmembrane region" description="Helical" evidence="15">
    <location>
        <begin position="142"/>
        <end position="164"/>
    </location>
</feature>
<dbReference type="SFLD" id="SFLDG00002">
    <property type="entry name" value="C1.7:_P-type_atpase_like"/>
    <property type="match status" value="1"/>
</dbReference>
<dbReference type="SFLD" id="SFLDF00027">
    <property type="entry name" value="p-type_atpase"/>
    <property type="match status" value="1"/>
</dbReference>
<dbReference type="NCBIfam" id="TIGR01525">
    <property type="entry name" value="ATPase-IB_hvy"/>
    <property type="match status" value="1"/>
</dbReference>
<dbReference type="InterPro" id="IPR018303">
    <property type="entry name" value="ATPase_P-typ_P_site"/>
</dbReference>
<evidence type="ECO:0000256" key="12">
    <source>
        <dbReference type="ARBA" id="ARBA00022989"/>
    </source>
</evidence>
<keyword evidence="12 15" id="KW-1133">Transmembrane helix</keyword>
<feature type="transmembrane region" description="Helical" evidence="15">
    <location>
        <begin position="669"/>
        <end position="690"/>
    </location>
</feature>
<evidence type="ECO:0000256" key="9">
    <source>
        <dbReference type="ARBA" id="ARBA00022840"/>
    </source>
</evidence>
<evidence type="ECO:0000256" key="8">
    <source>
        <dbReference type="ARBA" id="ARBA00022741"/>
    </source>
</evidence>
<keyword evidence="6 15" id="KW-0812">Transmembrane</keyword>
<dbReference type="PANTHER" id="PTHR43520">
    <property type="entry name" value="ATP7, ISOFORM B"/>
    <property type="match status" value="1"/>
</dbReference>
<evidence type="ECO:0000256" key="2">
    <source>
        <dbReference type="ARBA" id="ARBA00006024"/>
    </source>
</evidence>
<dbReference type="Pfam" id="PF00122">
    <property type="entry name" value="E1-E2_ATPase"/>
    <property type="match status" value="1"/>
</dbReference>
<feature type="domain" description="HMA" evidence="16">
    <location>
        <begin position="2"/>
        <end position="68"/>
    </location>
</feature>
<name>A0ABS7JMC4_9HELI</name>
<evidence type="ECO:0000256" key="14">
    <source>
        <dbReference type="ARBA" id="ARBA00023136"/>
    </source>
</evidence>
<dbReference type="InterPro" id="IPR023299">
    <property type="entry name" value="ATPase_P-typ_cyto_dom_N"/>
</dbReference>
<evidence type="ECO:0000256" key="13">
    <source>
        <dbReference type="ARBA" id="ARBA00023065"/>
    </source>
</evidence>
<dbReference type="Pfam" id="PF00403">
    <property type="entry name" value="HMA"/>
    <property type="match status" value="1"/>
</dbReference>
<feature type="transmembrane region" description="Helical" evidence="15">
    <location>
        <begin position="87"/>
        <end position="105"/>
    </location>
</feature>
<comment type="caution">
    <text evidence="17">The sequence shown here is derived from an EMBL/GenBank/DDBJ whole genome shotgun (WGS) entry which is preliminary data.</text>
</comment>
<keyword evidence="14 15" id="KW-0472">Membrane</keyword>
<feature type="transmembrane region" description="Helical" evidence="15">
    <location>
        <begin position="339"/>
        <end position="361"/>
    </location>
</feature>
<dbReference type="Pfam" id="PF00702">
    <property type="entry name" value="Hydrolase"/>
    <property type="match status" value="1"/>
</dbReference>
<dbReference type="InterPro" id="IPR001757">
    <property type="entry name" value="P_typ_ATPase"/>
</dbReference>
<dbReference type="Gene3D" id="3.40.1110.10">
    <property type="entry name" value="Calcium-transporting ATPase, cytoplasmic domain N"/>
    <property type="match status" value="1"/>
</dbReference>
<dbReference type="SUPFAM" id="SSF55008">
    <property type="entry name" value="HMA, heavy metal-associated domain"/>
    <property type="match status" value="1"/>
</dbReference>